<dbReference type="FunFam" id="6.10.140.2150:FF:000001">
    <property type="entry name" value="Sphingosine-1-phosphate lyase 1"/>
    <property type="match status" value="1"/>
</dbReference>
<keyword evidence="9" id="KW-1133">Transmembrane helix</keyword>
<dbReference type="PANTHER" id="PTHR42735">
    <property type="match status" value="1"/>
</dbReference>
<dbReference type="PANTHER" id="PTHR42735:SF6">
    <property type="entry name" value="SPHINGOSINE-1-PHOSPHATE LYASE 1"/>
    <property type="match status" value="1"/>
</dbReference>
<evidence type="ECO:0000313" key="20">
    <source>
        <dbReference type="WBParaSite" id="HPBE_0002028501-mRNA-1"/>
    </source>
</evidence>
<keyword evidence="7 16" id="KW-0663">Pyridoxal phosphate</keyword>
<dbReference type="InterPro" id="IPR015424">
    <property type="entry name" value="PyrdxlP-dep_Trfase"/>
</dbReference>
<comment type="pathway">
    <text evidence="4">Sphingolipid metabolism.</text>
</comment>
<keyword evidence="10" id="KW-0443">Lipid metabolism</keyword>
<evidence type="ECO:0000256" key="6">
    <source>
        <dbReference type="ARBA" id="ARBA00022824"/>
    </source>
</evidence>
<evidence type="ECO:0000256" key="15">
    <source>
        <dbReference type="ARBA" id="ARBA00042568"/>
    </source>
</evidence>
<keyword evidence="5" id="KW-0812">Transmembrane</keyword>
<dbReference type="InterPro" id="IPR002129">
    <property type="entry name" value="PyrdxlP-dep_de-COase"/>
</dbReference>
<evidence type="ECO:0000256" key="12">
    <source>
        <dbReference type="ARBA" id="ARBA00023239"/>
    </source>
</evidence>
<evidence type="ECO:0000256" key="9">
    <source>
        <dbReference type="ARBA" id="ARBA00022989"/>
    </source>
</evidence>
<reference evidence="20" key="2">
    <citation type="submission" date="2019-09" db="UniProtKB">
        <authorList>
            <consortium name="WormBaseParasite"/>
        </authorList>
    </citation>
    <scope>IDENTIFICATION</scope>
</reference>
<sequence length="572" mass="62660">MYGMVMISDAARLVVSRISDTHTAISERLRAVDPLWLVVGAVGGTVVYLKISRLYQRSEEPLTKRVLAYAFSQFRRLPMVKAKIDQQLAGAKKEILEAIHKDDTDRVFLCDIPEEGLAMDSVLGLADKYDAYGKFAIAEGRVSGAVYTDRSPEHITLLTKVYSKYAYSNPLHPDVFPGARKMEAETIRMVLNLYNAPTESSGSLTTGGTESIIMACLAYRNRAVQMGIEAPVIVCAETAHAAFDKPSYAGCAFATWRSTRTTESICVLNEYDLHCFSAAYVKVVAVMFHVIGVFAFQLVASAPNFPSGTVDPIPEVAKIGKKYGIPVHVDACLGGFLIPFMHDCGYSIPIFDFRNEGVTSISCDTHKYGCTPKGSSIVMYRSKELLHYQYFSVPAWTGGIYATPTICGSRAGANSAAAWATLLSFGKKEYRKRCRAIVSYAKKLAAGVEKIEGLELHGSPDVSVVAFKSPVFNIYAVSDKMNKRGWNLNTLQNPDAIHICLTYNHANQSVVDAFLRDLKEVAEEVGASNDKGSKSSTAALYGMAAQIPDKSLVDEMTYEFLDACYAKPPQHC</sequence>
<comment type="subcellular location">
    <subcellularLocation>
        <location evidence="2">Endoplasmic reticulum membrane</location>
        <topology evidence="2">Single-pass membrane protein</topology>
    </subcellularLocation>
</comment>
<proteinExistence type="inferred from homology"/>
<keyword evidence="12 17" id="KW-0456">Lyase</keyword>
<dbReference type="GO" id="GO:0019752">
    <property type="term" value="P:carboxylic acid metabolic process"/>
    <property type="evidence" value="ECO:0007669"/>
    <property type="project" value="InterPro"/>
</dbReference>
<evidence type="ECO:0000256" key="1">
    <source>
        <dbReference type="ARBA" id="ARBA00001933"/>
    </source>
</evidence>
<keyword evidence="19" id="KW-1185">Reference proteome</keyword>
<evidence type="ECO:0000256" key="5">
    <source>
        <dbReference type="ARBA" id="ARBA00022692"/>
    </source>
</evidence>
<dbReference type="GO" id="GO:0008117">
    <property type="term" value="F:sphinganine-1-phosphate aldolase activity"/>
    <property type="evidence" value="ECO:0007669"/>
    <property type="project" value="UniProtKB-EC"/>
</dbReference>
<dbReference type="FunFam" id="3.40.640.10:FF:000020">
    <property type="entry name" value="sphingosine-1-phosphate lyase 1"/>
    <property type="match status" value="1"/>
</dbReference>
<evidence type="ECO:0000256" key="14">
    <source>
        <dbReference type="ARBA" id="ARBA00038965"/>
    </source>
</evidence>
<evidence type="ECO:0000256" key="8">
    <source>
        <dbReference type="ARBA" id="ARBA00022919"/>
    </source>
</evidence>
<dbReference type="Proteomes" id="UP000050761">
    <property type="component" value="Unassembled WGS sequence"/>
</dbReference>
<dbReference type="EMBL" id="UZAH01032019">
    <property type="protein sequence ID" value="VDP19168.1"/>
    <property type="molecule type" value="Genomic_DNA"/>
</dbReference>
<comment type="pathway">
    <text evidence="3">Lipid metabolism; sphingolipid metabolism.</text>
</comment>
<keyword evidence="11" id="KW-0472">Membrane</keyword>
<evidence type="ECO:0000313" key="19">
    <source>
        <dbReference type="Proteomes" id="UP000050761"/>
    </source>
</evidence>
<reference evidence="18 19" key="1">
    <citation type="submission" date="2018-11" db="EMBL/GenBank/DDBJ databases">
        <authorList>
            <consortium name="Pathogen Informatics"/>
        </authorList>
    </citation>
    <scope>NUCLEOTIDE SEQUENCE [LARGE SCALE GENOMIC DNA]</scope>
</reference>
<dbReference type="EC" id="4.1.2.27" evidence="14"/>
<evidence type="ECO:0000256" key="4">
    <source>
        <dbReference type="ARBA" id="ARBA00004991"/>
    </source>
</evidence>
<evidence type="ECO:0000256" key="17">
    <source>
        <dbReference type="RuleBase" id="RU000382"/>
    </source>
</evidence>
<dbReference type="Gene3D" id="6.10.140.2150">
    <property type="match status" value="1"/>
</dbReference>
<dbReference type="InterPro" id="IPR015422">
    <property type="entry name" value="PyrdxlP-dep_Trfase_small"/>
</dbReference>
<dbReference type="WBParaSite" id="HPBE_0002028501-mRNA-1">
    <property type="protein sequence ID" value="HPBE_0002028501-mRNA-1"/>
    <property type="gene ID" value="HPBE_0002028501"/>
</dbReference>
<evidence type="ECO:0000256" key="2">
    <source>
        <dbReference type="ARBA" id="ARBA00004389"/>
    </source>
</evidence>
<evidence type="ECO:0000256" key="13">
    <source>
        <dbReference type="ARBA" id="ARBA00038302"/>
    </source>
</evidence>
<keyword evidence="8" id="KW-0746">Sphingolipid metabolism</keyword>
<dbReference type="SUPFAM" id="SSF53383">
    <property type="entry name" value="PLP-dependent transferases"/>
    <property type="match status" value="1"/>
</dbReference>
<dbReference type="InterPro" id="IPR050477">
    <property type="entry name" value="GrpII_AminoAcid_Decarb"/>
</dbReference>
<evidence type="ECO:0000256" key="16">
    <source>
        <dbReference type="PIRSR" id="PIRSR602129-50"/>
    </source>
</evidence>
<dbReference type="Gene3D" id="3.90.1150.10">
    <property type="entry name" value="Aspartate Aminotransferase, domain 1"/>
    <property type="match status" value="1"/>
</dbReference>
<protein>
    <recommendedName>
        <fullName evidence="14">sphinganine-1-phosphate aldolase</fullName>
        <ecNumber evidence="14">4.1.2.27</ecNumber>
    </recommendedName>
    <alternativeName>
        <fullName evidence="15">Sphingosine-1-phosphate aldolase</fullName>
    </alternativeName>
</protein>
<comment type="similarity">
    <text evidence="13">Belongs to the group II decarboxylase family. Sphingosine-1-phosphate lyase subfamily.</text>
</comment>
<evidence type="ECO:0000313" key="18">
    <source>
        <dbReference type="EMBL" id="VDP19168.1"/>
    </source>
</evidence>
<keyword evidence="6" id="KW-0256">Endoplasmic reticulum</keyword>
<accession>A0A3P8CE64</accession>
<organism evidence="19 20">
    <name type="scientific">Heligmosomoides polygyrus</name>
    <name type="common">Parasitic roundworm</name>
    <dbReference type="NCBI Taxonomy" id="6339"/>
    <lineage>
        <taxon>Eukaryota</taxon>
        <taxon>Metazoa</taxon>
        <taxon>Ecdysozoa</taxon>
        <taxon>Nematoda</taxon>
        <taxon>Chromadorea</taxon>
        <taxon>Rhabditida</taxon>
        <taxon>Rhabditina</taxon>
        <taxon>Rhabditomorpha</taxon>
        <taxon>Strongyloidea</taxon>
        <taxon>Heligmosomidae</taxon>
        <taxon>Heligmosomoides</taxon>
    </lineage>
</organism>
<evidence type="ECO:0000256" key="3">
    <source>
        <dbReference type="ARBA" id="ARBA00004760"/>
    </source>
</evidence>
<evidence type="ECO:0000256" key="11">
    <source>
        <dbReference type="ARBA" id="ARBA00023136"/>
    </source>
</evidence>
<dbReference type="Pfam" id="PF00282">
    <property type="entry name" value="Pyridoxal_deC"/>
    <property type="match status" value="1"/>
</dbReference>
<dbReference type="GO" id="GO:0030170">
    <property type="term" value="F:pyridoxal phosphate binding"/>
    <property type="evidence" value="ECO:0007669"/>
    <property type="project" value="InterPro"/>
</dbReference>
<evidence type="ECO:0000256" key="7">
    <source>
        <dbReference type="ARBA" id="ARBA00022898"/>
    </source>
</evidence>
<accession>A0A183GDG5</accession>
<dbReference type="InterPro" id="IPR015421">
    <property type="entry name" value="PyrdxlP-dep_Trfase_major"/>
</dbReference>
<dbReference type="GO" id="GO:0005789">
    <property type="term" value="C:endoplasmic reticulum membrane"/>
    <property type="evidence" value="ECO:0007669"/>
    <property type="project" value="UniProtKB-SubCell"/>
</dbReference>
<feature type="modified residue" description="N6-(pyridoxal phosphate)lysine" evidence="16">
    <location>
        <position position="367"/>
    </location>
</feature>
<gene>
    <name evidence="18" type="ORF">HPBE_LOCUS20284</name>
</gene>
<evidence type="ECO:0000256" key="10">
    <source>
        <dbReference type="ARBA" id="ARBA00023098"/>
    </source>
</evidence>
<dbReference type="GO" id="GO:0030149">
    <property type="term" value="P:sphingolipid catabolic process"/>
    <property type="evidence" value="ECO:0007669"/>
    <property type="project" value="TreeGrafter"/>
</dbReference>
<name>A0A183GDG5_HELPZ</name>
<comment type="cofactor">
    <cofactor evidence="1 16 17">
        <name>pyridoxal 5'-phosphate</name>
        <dbReference type="ChEBI" id="CHEBI:597326"/>
    </cofactor>
</comment>
<dbReference type="OrthoDB" id="10254570at2759"/>
<dbReference type="AlphaFoldDB" id="A0A183GDG5"/>
<dbReference type="Gene3D" id="3.40.640.10">
    <property type="entry name" value="Type I PLP-dependent aspartate aminotransferase-like (Major domain)"/>
    <property type="match status" value="1"/>
</dbReference>